<name>A0ACC0F2N6_9ERIC</name>
<dbReference type="EMBL" id="CM045768">
    <property type="protein sequence ID" value="KAI7982865.1"/>
    <property type="molecule type" value="Genomic_DNA"/>
</dbReference>
<dbReference type="Proteomes" id="UP001060215">
    <property type="component" value="Chromosome 11"/>
</dbReference>
<sequence>MIELRRSLHDWEECFNIMLRDWEKEEVVHLVNLVNNTRELRADKVDAFCWGNLAFNRSSRLLWCEKSTILDFGTISKMIWQSVSTPRAKAFVWLAWRQRLKTSSFLQRIGVIPAVANTQCVFWKAEADSVNRVLLWCPFAEVWVTSFSVGISIGLCDLMDGVL</sequence>
<reference evidence="1 2" key="1">
    <citation type="journal article" date="2022" name="Plant J.">
        <title>Chromosome-level genome of Camellia lanceoleosa provides a valuable resource for understanding genome evolution and self-incompatibility.</title>
        <authorList>
            <person name="Gong W."/>
            <person name="Xiao S."/>
            <person name="Wang L."/>
            <person name="Liao Z."/>
            <person name="Chang Y."/>
            <person name="Mo W."/>
            <person name="Hu G."/>
            <person name="Li W."/>
            <person name="Zhao G."/>
            <person name="Zhu H."/>
            <person name="Hu X."/>
            <person name="Ji K."/>
            <person name="Xiang X."/>
            <person name="Song Q."/>
            <person name="Yuan D."/>
            <person name="Jin S."/>
            <person name="Zhang L."/>
        </authorList>
    </citation>
    <scope>NUCLEOTIDE SEQUENCE [LARGE SCALE GENOMIC DNA]</scope>
    <source>
        <strain evidence="1">SQ_2022a</strain>
    </source>
</reference>
<comment type="caution">
    <text evidence="1">The sequence shown here is derived from an EMBL/GenBank/DDBJ whole genome shotgun (WGS) entry which is preliminary data.</text>
</comment>
<keyword evidence="2" id="KW-1185">Reference proteome</keyword>
<accession>A0ACC0F2N6</accession>
<evidence type="ECO:0000313" key="1">
    <source>
        <dbReference type="EMBL" id="KAI7982865.1"/>
    </source>
</evidence>
<organism evidence="1 2">
    <name type="scientific">Camellia lanceoleosa</name>
    <dbReference type="NCBI Taxonomy" id="1840588"/>
    <lineage>
        <taxon>Eukaryota</taxon>
        <taxon>Viridiplantae</taxon>
        <taxon>Streptophyta</taxon>
        <taxon>Embryophyta</taxon>
        <taxon>Tracheophyta</taxon>
        <taxon>Spermatophyta</taxon>
        <taxon>Magnoliopsida</taxon>
        <taxon>eudicotyledons</taxon>
        <taxon>Gunneridae</taxon>
        <taxon>Pentapetalae</taxon>
        <taxon>asterids</taxon>
        <taxon>Ericales</taxon>
        <taxon>Theaceae</taxon>
        <taxon>Camellia</taxon>
    </lineage>
</organism>
<protein>
    <submittedName>
        <fullName evidence="1">Uncharacterized protein</fullName>
    </submittedName>
</protein>
<evidence type="ECO:0000313" key="2">
    <source>
        <dbReference type="Proteomes" id="UP001060215"/>
    </source>
</evidence>
<proteinExistence type="predicted"/>
<gene>
    <name evidence="1" type="ORF">LOK49_LG15G02149</name>
</gene>